<reference evidence="1" key="1">
    <citation type="submission" date="2022-02" db="EMBL/GenBank/DDBJ databases">
        <title>Towards deciphering the DNA virus diversity associated with rodent species in the families Cricetidae and Heteromyidae.</title>
        <authorList>
            <person name="Lund M."/>
            <person name="Larsen B.B."/>
            <person name="Gryseels S."/>
            <person name="Kraberger S."/>
            <person name="Rowsey D.M."/>
            <person name="Steger L."/>
            <person name="Yule K.M."/>
            <person name="Upham N.S."/>
            <person name="Worobey M."/>
            <person name="Van Doorslaer K."/>
            <person name="Varsani A."/>
        </authorList>
    </citation>
    <scope>NUCLEOTIDE SEQUENCE</scope>
    <source>
        <strain evidence="1">UA23Rod_1071</strain>
    </source>
</reference>
<accession>A0A976N251</accession>
<name>A0A976N251_9VIRU</name>
<proteinExistence type="predicted"/>
<organism evidence="1">
    <name type="scientific">Dipodfec virus UA23Rod_1071</name>
    <dbReference type="NCBI Taxonomy" id="2929326"/>
    <lineage>
        <taxon>Viruses</taxon>
        <taxon>Monodnaviria</taxon>
        <taxon>Sangervirae</taxon>
        <taxon>Phixviricota</taxon>
        <taxon>Malgrandaviricetes</taxon>
        <taxon>Petitvirales</taxon>
        <taxon>Microviridae</taxon>
    </lineage>
</organism>
<protein>
    <submittedName>
        <fullName evidence="1">DNA pilot protein</fullName>
    </submittedName>
</protein>
<evidence type="ECO:0000313" key="1">
    <source>
        <dbReference type="EMBL" id="UPW41484.1"/>
    </source>
</evidence>
<dbReference type="EMBL" id="OM869609">
    <property type="protein sequence ID" value="UPW41484.1"/>
    <property type="molecule type" value="Genomic_DNA"/>
</dbReference>
<sequence length="245" mass="26773">MSLTDGFKKIGGNMWEAIGAATSALIGGASGIMGSNKSTKAAKHNLESQMNWNKYVMENAHQVEMQDLEKAGVNPILYMGNGAANAGVTPQMPDYSGISASGTNIMAGLNSAFTIMDQVNQMQNRDKLTEADSFSKTISGLKELEQTGILKKYGGQEAEATIKKLLAEAENQSKQGKLDSVRAELEGGLLQFLKIIASKIKNPEGNDEMNQYYKQLYQNDDVGKWFDKQFDNDIDASTIDKKIRK</sequence>